<organism evidence="2 3">
    <name type="scientific">Zalerion maritima</name>
    <dbReference type="NCBI Taxonomy" id="339359"/>
    <lineage>
        <taxon>Eukaryota</taxon>
        <taxon>Fungi</taxon>
        <taxon>Dikarya</taxon>
        <taxon>Ascomycota</taxon>
        <taxon>Pezizomycotina</taxon>
        <taxon>Sordariomycetes</taxon>
        <taxon>Lulworthiomycetidae</taxon>
        <taxon>Lulworthiales</taxon>
        <taxon>Lulworthiaceae</taxon>
        <taxon>Zalerion</taxon>
    </lineage>
</organism>
<dbReference type="EMBL" id="JAKWBI020000817">
    <property type="protein sequence ID" value="KAJ2892382.1"/>
    <property type="molecule type" value="Genomic_DNA"/>
</dbReference>
<feature type="region of interest" description="Disordered" evidence="1">
    <location>
        <begin position="202"/>
        <end position="222"/>
    </location>
</feature>
<dbReference type="AlphaFoldDB" id="A0AAD5RJT7"/>
<comment type="caution">
    <text evidence="2">The sequence shown here is derived from an EMBL/GenBank/DDBJ whole genome shotgun (WGS) entry which is preliminary data.</text>
</comment>
<accession>A0AAD5RJT7</accession>
<gene>
    <name evidence="2" type="ORF">MKZ38_009902</name>
</gene>
<dbReference type="Proteomes" id="UP001201980">
    <property type="component" value="Unassembled WGS sequence"/>
</dbReference>
<proteinExistence type="predicted"/>
<evidence type="ECO:0000256" key="1">
    <source>
        <dbReference type="SAM" id="MobiDB-lite"/>
    </source>
</evidence>
<keyword evidence="3" id="KW-1185">Reference proteome</keyword>
<sequence length="344" mass="37653">MGILPPLHAHVPQISHSPRIPHIHLSLSPLLGMSTTVFAILEGGPIIPPRDRKVQQRVVARPCRMGHNPVKQFPRHHGQYRLQEVNTSFRHAQANSMTNTLSSPSQSLQFLDPICMALAHELRIEHFFQQAHRLPLALPRACSRPTLRPGLHQHGPRSQVFRGFGMYFVPRSAINISSEVQGDMYSALFAAAGPAVKRLNSSSCTGIDSSPSPSSHSSFPVSSPLSFKPRTFIVSFPIAPTPSTSPLLARSVRGGAKNGVVATSLASSEFPPAKRHRQDQVPQVRIPKHAAPLRFAPQTSRPSSRGFSRPGPPELIPFKTPHINCASTLSLARTCARSSAPWYR</sequence>
<evidence type="ECO:0000313" key="3">
    <source>
        <dbReference type="Proteomes" id="UP001201980"/>
    </source>
</evidence>
<protein>
    <submittedName>
        <fullName evidence="2">Uncharacterized protein</fullName>
    </submittedName>
</protein>
<reference evidence="2" key="1">
    <citation type="submission" date="2022-07" db="EMBL/GenBank/DDBJ databases">
        <title>Draft genome sequence of Zalerion maritima ATCC 34329, a (micro)plastics degrading marine fungus.</title>
        <authorList>
            <person name="Paco A."/>
            <person name="Goncalves M.F.M."/>
            <person name="Rocha-Santos T.A.P."/>
            <person name="Alves A."/>
        </authorList>
    </citation>
    <scope>NUCLEOTIDE SEQUENCE</scope>
    <source>
        <strain evidence="2">ATCC 34329</strain>
    </source>
</reference>
<name>A0AAD5RJT7_9PEZI</name>
<evidence type="ECO:0000313" key="2">
    <source>
        <dbReference type="EMBL" id="KAJ2892382.1"/>
    </source>
</evidence>